<feature type="non-terminal residue" evidence="1">
    <location>
        <position position="110"/>
    </location>
</feature>
<dbReference type="EMBL" id="RQTK01001227">
    <property type="protein sequence ID" value="RUS71360.1"/>
    <property type="molecule type" value="Genomic_DNA"/>
</dbReference>
<dbReference type="AlphaFoldDB" id="A0A3S1AY65"/>
<organism evidence="1 2">
    <name type="scientific">Elysia chlorotica</name>
    <name type="common">Eastern emerald elysia</name>
    <name type="synonym">Sea slug</name>
    <dbReference type="NCBI Taxonomy" id="188477"/>
    <lineage>
        <taxon>Eukaryota</taxon>
        <taxon>Metazoa</taxon>
        <taxon>Spiralia</taxon>
        <taxon>Lophotrochozoa</taxon>
        <taxon>Mollusca</taxon>
        <taxon>Gastropoda</taxon>
        <taxon>Heterobranchia</taxon>
        <taxon>Euthyneura</taxon>
        <taxon>Panpulmonata</taxon>
        <taxon>Sacoglossa</taxon>
        <taxon>Placobranchoidea</taxon>
        <taxon>Plakobranchidae</taxon>
        <taxon>Elysia</taxon>
    </lineage>
</organism>
<proteinExistence type="predicted"/>
<dbReference type="PANTHER" id="PTHR33426">
    <property type="entry name" value="C2H2-TYPE DOMAIN-CONTAINING PROTEIN"/>
    <property type="match status" value="1"/>
</dbReference>
<feature type="non-terminal residue" evidence="1">
    <location>
        <position position="1"/>
    </location>
</feature>
<sequence>QVGVCHKPLSALVARERLVAGVEPLVNRQRAALGEHLSAQRALVPPLPSVRSVVRLHVLLVREPLVAVVAREGFLAGVDACVALQRRCGGEPLVAHGAGVGSLAGVGSHV</sequence>
<protein>
    <submittedName>
        <fullName evidence="1">Uncharacterized protein</fullName>
    </submittedName>
</protein>
<comment type="caution">
    <text evidence="1">The sequence shown here is derived from an EMBL/GenBank/DDBJ whole genome shotgun (WGS) entry which is preliminary data.</text>
</comment>
<evidence type="ECO:0000313" key="2">
    <source>
        <dbReference type="Proteomes" id="UP000271974"/>
    </source>
</evidence>
<evidence type="ECO:0000313" key="1">
    <source>
        <dbReference type="EMBL" id="RUS71360.1"/>
    </source>
</evidence>
<name>A0A3S1AY65_ELYCH</name>
<keyword evidence="2" id="KW-1185">Reference proteome</keyword>
<dbReference type="PANTHER" id="PTHR33426:SF39">
    <property type="match status" value="1"/>
</dbReference>
<reference evidence="1 2" key="1">
    <citation type="submission" date="2019-01" db="EMBL/GenBank/DDBJ databases">
        <title>A draft genome assembly of the solar-powered sea slug Elysia chlorotica.</title>
        <authorList>
            <person name="Cai H."/>
            <person name="Li Q."/>
            <person name="Fang X."/>
            <person name="Li J."/>
            <person name="Curtis N.E."/>
            <person name="Altenburger A."/>
            <person name="Shibata T."/>
            <person name="Feng M."/>
            <person name="Maeda T."/>
            <person name="Schwartz J.A."/>
            <person name="Shigenobu S."/>
            <person name="Lundholm N."/>
            <person name="Nishiyama T."/>
            <person name="Yang H."/>
            <person name="Hasebe M."/>
            <person name="Li S."/>
            <person name="Pierce S.K."/>
            <person name="Wang J."/>
        </authorList>
    </citation>
    <scope>NUCLEOTIDE SEQUENCE [LARGE SCALE GENOMIC DNA]</scope>
    <source>
        <strain evidence="1">EC2010</strain>
        <tissue evidence="1">Whole organism of an adult</tissue>
    </source>
</reference>
<gene>
    <name evidence="1" type="ORF">EGW08_020879</name>
</gene>
<dbReference type="Proteomes" id="UP000271974">
    <property type="component" value="Unassembled WGS sequence"/>
</dbReference>
<accession>A0A3S1AY65</accession>